<evidence type="ECO:0000313" key="2">
    <source>
        <dbReference type="Proteomes" id="UP001060085"/>
    </source>
</evidence>
<organism evidence="1 2">
    <name type="scientific">Catharanthus roseus</name>
    <name type="common">Madagascar periwinkle</name>
    <name type="synonym">Vinca rosea</name>
    <dbReference type="NCBI Taxonomy" id="4058"/>
    <lineage>
        <taxon>Eukaryota</taxon>
        <taxon>Viridiplantae</taxon>
        <taxon>Streptophyta</taxon>
        <taxon>Embryophyta</taxon>
        <taxon>Tracheophyta</taxon>
        <taxon>Spermatophyta</taxon>
        <taxon>Magnoliopsida</taxon>
        <taxon>eudicotyledons</taxon>
        <taxon>Gunneridae</taxon>
        <taxon>Pentapetalae</taxon>
        <taxon>asterids</taxon>
        <taxon>lamiids</taxon>
        <taxon>Gentianales</taxon>
        <taxon>Apocynaceae</taxon>
        <taxon>Rauvolfioideae</taxon>
        <taxon>Vinceae</taxon>
        <taxon>Catharanthinae</taxon>
        <taxon>Catharanthus</taxon>
    </lineage>
</organism>
<evidence type="ECO:0000313" key="1">
    <source>
        <dbReference type="EMBL" id="KAI5677256.1"/>
    </source>
</evidence>
<sequence>MAYSLCISSKGNSANNNNNDDIVEANMYILRERIEEIKIKELRAFYEGGEEENYYGWNYETEYDENRHKRLLLAKSFEVVSSIGGSFGFVFIGGSFLIYLLSLLLHTQN</sequence>
<comment type="caution">
    <text evidence="1">The sequence shown here is derived from an EMBL/GenBank/DDBJ whole genome shotgun (WGS) entry which is preliminary data.</text>
</comment>
<dbReference type="Proteomes" id="UP001060085">
    <property type="component" value="Linkage Group LG02"/>
</dbReference>
<keyword evidence="2" id="KW-1185">Reference proteome</keyword>
<name>A0ACC0BX90_CATRO</name>
<gene>
    <name evidence="1" type="ORF">M9H77_08206</name>
</gene>
<accession>A0ACC0BX90</accession>
<dbReference type="EMBL" id="CM044702">
    <property type="protein sequence ID" value="KAI5677256.1"/>
    <property type="molecule type" value="Genomic_DNA"/>
</dbReference>
<protein>
    <submittedName>
        <fullName evidence="1">Uncharacterized protein</fullName>
    </submittedName>
</protein>
<proteinExistence type="predicted"/>
<reference evidence="2" key="1">
    <citation type="journal article" date="2023" name="Nat. Plants">
        <title>Single-cell RNA sequencing provides a high-resolution roadmap for understanding the multicellular compartmentation of specialized metabolism.</title>
        <authorList>
            <person name="Sun S."/>
            <person name="Shen X."/>
            <person name="Li Y."/>
            <person name="Li Y."/>
            <person name="Wang S."/>
            <person name="Li R."/>
            <person name="Zhang H."/>
            <person name="Shen G."/>
            <person name="Guo B."/>
            <person name="Wei J."/>
            <person name="Xu J."/>
            <person name="St-Pierre B."/>
            <person name="Chen S."/>
            <person name="Sun C."/>
        </authorList>
    </citation>
    <scope>NUCLEOTIDE SEQUENCE [LARGE SCALE GENOMIC DNA]</scope>
</reference>